<comment type="caution">
    <text evidence="1">The sequence shown here is derived from an EMBL/GenBank/DDBJ whole genome shotgun (WGS) entry which is preliminary data.</text>
</comment>
<protein>
    <submittedName>
        <fullName evidence="1">Uncharacterized protein</fullName>
    </submittedName>
</protein>
<evidence type="ECO:0000313" key="1">
    <source>
        <dbReference type="EMBL" id="MBA6150192.1"/>
    </source>
</evidence>
<sequence>MPTEQFGLDPGSMELLEREARKRGITPEALAAELIDRELASRTKPRNARGAVLPFQRKA</sequence>
<name>A0A7W2R101_9PSED</name>
<dbReference type="AlphaFoldDB" id="A0A7W2R101"/>
<organism evidence="1 2">
    <name type="scientific">Pseudomonas juntendi</name>
    <dbReference type="NCBI Taxonomy" id="2666183"/>
    <lineage>
        <taxon>Bacteria</taxon>
        <taxon>Pseudomonadati</taxon>
        <taxon>Pseudomonadota</taxon>
        <taxon>Gammaproteobacteria</taxon>
        <taxon>Pseudomonadales</taxon>
        <taxon>Pseudomonadaceae</taxon>
        <taxon>Pseudomonas</taxon>
    </lineage>
</organism>
<proteinExistence type="predicted"/>
<accession>A0A7W2R101</accession>
<dbReference type="Proteomes" id="UP000577346">
    <property type="component" value="Unassembled WGS sequence"/>
</dbReference>
<dbReference type="RefSeq" id="WP_182337189.1">
    <property type="nucleotide sequence ID" value="NZ_JACGDA010000060.1"/>
</dbReference>
<dbReference type="EMBL" id="JACGDA010000060">
    <property type="protein sequence ID" value="MBA6150192.1"/>
    <property type="molecule type" value="Genomic_DNA"/>
</dbReference>
<gene>
    <name evidence="1" type="ORF">H4C15_22245</name>
</gene>
<evidence type="ECO:0000313" key="2">
    <source>
        <dbReference type="Proteomes" id="UP000577346"/>
    </source>
</evidence>
<reference evidence="1 2" key="1">
    <citation type="submission" date="2020-07" db="EMBL/GenBank/DDBJ databases">
        <title>Diversity of carbapenemase encoding genes among Pseudomonas putida group clinical isolates in a tertiary Brazilian hospital.</title>
        <authorList>
            <person name="Alberto-Lei F."/>
            <person name="Nodari C.S."/>
            <person name="Streling A.P."/>
            <person name="Paulino J.T."/>
            <person name="Bessa-Neto F.O."/>
            <person name="Cayo R."/>
            <person name="Gales A.C."/>
        </authorList>
    </citation>
    <scope>NUCLEOTIDE SEQUENCE [LARGE SCALE GENOMIC DNA]</scope>
    <source>
        <strain evidence="1 2">11213</strain>
    </source>
</reference>